<dbReference type="EMBL" id="MU151061">
    <property type="protein sequence ID" value="KAF9453495.1"/>
    <property type="molecule type" value="Genomic_DNA"/>
</dbReference>
<evidence type="ECO:0000313" key="3">
    <source>
        <dbReference type="Proteomes" id="UP000807342"/>
    </source>
</evidence>
<protein>
    <submittedName>
        <fullName evidence="2">Uncharacterized protein</fullName>
    </submittedName>
</protein>
<feature type="region of interest" description="Disordered" evidence="1">
    <location>
        <begin position="28"/>
        <end position="83"/>
    </location>
</feature>
<feature type="compositionally biased region" description="Low complexity" evidence="1">
    <location>
        <begin position="252"/>
        <end position="297"/>
    </location>
</feature>
<feature type="compositionally biased region" description="Basic and acidic residues" evidence="1">
    <location>
        <begin position="51"/>
        <end position="61"/>
    </location>
</feature>
<sequence length="569" mass="60745">MWSWFSSKELAQRPRSKSRTILRVISTTFRSRSPISPTSPPPASTDLQAKQTREAALRERGLLPPLQPPKDLSRQEADQDRRIPVVAIDRKSGDSFIEPSAADLIKREWEAKNKPADSAASTPSTEAEERERMKAFRFGAPSPSSAEFPQIPELEIVAEVDTPLPSPLSNDGAIPPPVPEKDPPRGAPSHRSSASVDHGSVDPSSVPLPSSPLPTPPPTPSKPTNRKSTSISSATNPPPTSFHLSRYGDVDTSSSYSGHNRSSSQRSSSSAPPTTPIISLTPPSHVISESSSLASSSPHRRSESLSKMPSISESASSLMTPSLDPSSRTITTISTLNTAESQSLALGTTCIGGQKGKANMLRVKTTEHKHNIPMIVESPVEDILLADPEAMIPEAVPLPLSPVSEGHSDTLVVPQTLAPLRRGRGLTNPEKGDKRMSFNPFKRGQSLGPDESGGKRLSVSASLMNLKRAATSFTTRPKSTFYASSVAPSSKSAGAITSAKKTFDASHLPPSPTLPTRFVTPGAGTGAGLRVPSRRPLEPTLHSRGSILMETNAIQDEEVRRMTELAFLG</sequence>
<feature type="region of interest" description="Disordered" evidence="1">
    <location>
        <begin position="108"/>
        <end position="327"/>
    </location>
</feature>
<keyword evidence="3" id="KW-1185">Reference proteome</keyword>
<feature type="compositionally biased region" description="Basic and acidic residues" evidence="1">
    <location>
        <begin position="71"/>
        <end position="83"/>
    </location>
</feature>
<name>A0A9P5XMI6_9AGAR</name>
<feature type="compositionally biased region" description="Polar residues" evidence="1">
    <location>
        <begin position="307"/>
        <end position="327"/>
    </location>
</feature>
<evidence type="ECO:0000256" key="1">
    <source>
        <dbReference type="SAM" id="MobiDB-lite"/>
    </source>
</evidence>
<proteinExistence type="predicted"/>
<feature type="compositionally biased region" description="Pro residues" evidence="1">
    <location>
        <begin position="209"/>
        <end position="221"/>
    </location>
</feature>
<accession>A0A9P5XMI6</accession>
<evidence type="ECO:0000313" key="2">
    <source>
        <dbReference type="EMBL" id="KAF9453495.1"/>
    </source>
</evidence>
<comment type="caution">
    <text evidence="2">The sequence shown here is derived from an EMBL/GenBank/DDBJ whole genome shotgun (WGS) entry which is preliminary data.</text>
</comment>
<dbReference type="AlphaFoldDB" id="A0A9P5XMI6"/>
<gene>
    <name evidence="2" type="ORF">P691DRAFT_45695</name>
</gene>
<dbReference type="Proteomes" id="UP000807342">
    <property type="component" value="Unassembled WGS sequence"/>
</dbReference>
<dbReference type="OrthoDB" id="3168445at2759"/>
<organism evidence="2 3">
    <name type="scientific">Macrolepiota fuliginosa MF-IS2</name>
    <dbReference type="NCBI Taxonomy" id="1400762"/>
    <lineage>
        <taxon>Eukaryota</taxon>
        <taxon>Fungi</taxon>
        <taxon>Dikarya</taxon>
        <taxon>Basidiomycota</taxon>
        <taxon>Agaricomycotina</taxon>
        <taxon>Agaricomycetes</taxon>
        <taxon>Agaricomycetidae</taxon>
        <taxon>Agaricales</taxon>
        <taxon>Agaricineae</taxon>
        <taxon>Agaricaceae</taxon>
        <taxon>Macrolepiota</taxon>
    </lineage>
</organism>
<feature type="region of interest" description="Disordered" evidence="1">
    <location>
        <begin position="422"/>
        <end position="455"/>
    </location>
</feature>
<reference evidence="2" key="1">
    <citation type="submission" date="2020-11" db="EMBL/GenBank/DDBJ databases">
        <authorList>
            <consortium name="DOE Joint Genome Institute"/>
            <person name="Ahrendt S."/>
            <person name="Riley R."/>
            <person name="Andreopoulos W."/>
            <person name="Labutti K."/>
            <person name="Pangilinan J."/>
            <person name="Ruiz-Duenas F.J."/>
            <person name="Barrasa J.M."/>
            <person name="Sanchez-Garcia M."/>
            <person name="Camarero S."/>
            <person name="Miyauchi S."/>
            <person name="Serrano A."/>
            <person name="Linde D."/>
            <person name="Babiker R."/>
            <person name="Drula E."/>
            <person name="Ayuso-Fernandez I."/>
            <person name="Pacheco R."/>
            <person name="Padilla G."/>
            <person name="Ferreira P."/>
            <person name="Barriuso J."/>
            <person name="Kellner H."/>
            <person name="Castanera R."/>
            <person name="Alfaro M."/>
            <person name="Ramirez L."/>
            <person name="Pisabarro A.G."/>
            <person name="Kuo A."/>
            <person name="Tritt A."/>
            <person name="Lipzen A."/>
            <person name="He G."/>
            <person name="Yan M."/>
            <person name="Ng V."/>
            <person name="Cullen D."/>
            <person name="Martin F."/>
            <person name="Rosso M.-N."/>
            <person name="Henrissat B."/>
            <person name="Hibbett D."/>
            <person name="Martinez A.T."/>
            <person name="Grigoriev I.V."/>
        </authorList>
    </citation>
    <scope>NUCLEOTIDE SEQUENCE</scope>
    <source>
        <strain evidence="2">MF-IS2</strain>
    </source>
</reference>